<keyword evidence="1" id="KW-1133">Transmembrane helix</keyword>
<keyword evidence="1" id="KW-0472">Membrane</keyword>
<proteinExistence type="predicted"/>
<accession>A0A2M3ZRW7</accession>
<protein>
    <submittedName>
        <fullName evidence="2">Putative secreted peptide</fullName>
    </submittedName>
</protein>
<dbReference type="EMBL" id="GGFM01010492">
    <property type="protein sequence ID" value="MBW31243.1"/>
    <property type="molecule type" value="Transcribed_RNA"/>
</dbReference>
<dbReference type="AlphaFoldDB" id="A0A2M3ZRW7"/>
<evidence type="ECO:0000256" key="1">
    <source>
        <dbReference type="SAM" id="Phobius"/>
    </source>
</evidence>
<organism evidence="2">
    <name type="scientific">Anopheles braziliensis</name>
    <dbReference type="NCBI Taxonomy" id="58242"/>
    <lineage>
        <taxon>Eukaryota</taxon>
        <taxon>Metazoa</taxon>
        <taxon>Ecdysozoa</taxon>
        <taxon>Arthropoda</taxon>
        <taxon>Hexapoda</taxon>
        <taxon>Insecta</taxon>
        <taxon>Pterygota</taxon>
        <taxon>Neoptera</taxon>
        <taxon>Endopterygota</taxon>
        <taxon>Diptera</taxon>
        <taxon>Nematocera</taxon>
        <taxon>Culicoidea</taxon>
        <taxon>Culicidae</taxon>
        <taxon>Anophelinae</taxon>
        <taxon>Anopheles</taxon>
    </lineage>
</organism>
<sequence>MLYYRVHSACGKQSSTFRSVVVACLWCLLHATLLTEEYVAVALGGWFNDRSMLSSIWKLVVHRRFIVPPLIHL</sequence>
<name>A0A2M3ZRW7_9DIPT</name>
<keyword evidence="1" id="KW-0812">Transmembrane</keyword>
<reference evidence="2" key="1">
    <citation type="submission" date="2018-01" db="EMBL/GenBank/DDBJ databases">
        <title>An insight into the sialome of Amazonian anophelines.</title>
        <authorList>
            <person name="Ribeiro J.M."/>
            <person name="Scarpassa V."/>
            <person name="Calvo E."/>
        </authorList>
    </citation>
    <scope>NUCLEOTIDE SEQUENCE</scope>
    <source>
        <tissue evidence="2">Salivary glands</tissue>
    </source>
</reference>
<evidence type="ECO:0000313" key="2">
    <source>
        <dbReference type="EMBL" id="MBW31243.1"/>
    </source>
</evidence>
<feature type="transmembrane region" description="Helical" evidence="1">
    <location>
        <begin position="20"/>
        <end position="47"/>
    </location>
</feature>